<evidence type="ECO:0000313" key="2">
    <source>
        <dbReference type="Proteomes" id="UP000595254"/>
    </source>
</evidence>
<name>A0A974NPG9_PERPY</name>
<dbReference type="PANTHER" id="PTHR10443">
    <property type="entry name" value="MICROSOMAL DIPEPTIDASE"/>
    <property type="match status" value="1"/>
</dbReference>
<reference evidence="1 2" key="1">
    <citation type="submission" date="2021-01" db="EMBL/GenBank/DDBJ databases">
        <title>FDA dAtabase for Regulatory Grade micrObial Sequences (FDA-ARGOS): Supporting development and validation of Infectious Disease Dx tests.</title>
        <authorList>
            <person name="Nelson B."/>
            <person name="Plummer A."/>
            <person name="Tallon L."/>
            <person name="Sadzewicz L."/>
            <person name="Zhao X."/>
            <person name="Boylan J."/>
            <person name="Ott S."/>
            <person name="Bowen H."/>
            <person name="Vavikolanu K."/>
            <person name="Mehta A."/>
            <person name="Aluvathingal J."/>
            <person name="Nadendla S."/>
            <person name="Myers T."/>
            <person name="Yan Y."/>
            <person name="Sichtig H."/>
        </authorList>
    </citation>
    <scope>NUCLEOTIDE SEQUENCE [LARGE SCALE GENOMIC DNA]</scope>
    <source>
        <strain evidence="1 2">FDAARGOS_1161</strain>
    </source>
</reference>
<organism evidence="1 2">
    <name type="scientific">Peribacillus psychrosaccharolyticus</name>
    <name type="common">Bacillus psychrosaccharolyticus</name>
    <dbReference type="NCBI Taxonomy" id="1407"/>
    <lineage>
        <taxon>Bacteria</taxon>
        <taxon>Bacillati</taxon>
        <taxon>Bacillota</taxon>
        <taxon>Bacilli</taxon>
        <taxon>Bacillales</taxon>
        <taxon>Bacillaceae</taxon>
        <taxon>Peribacillus</taxon>
    </lineage>
</organism>
<dbReference type="SUPFAM" id="SSF51556">
    <property type="entry name" value="Metallo-dependent hydrolases"/>
    <property type="match status" value="1"/>
</dbReference>
<protein>
    <submittedName>
        <fullName evidence="1">Dipeptidase</fullName>
    </submittedName>
</protein>
<dbReference type="RefSeq" id="WP_040376541.1">
    <property type="nucleotide sequence ID" value="NZ_CP068053.1"/>
</dbReference>
<accession>A0A974NPG9</accession>
<dbReference type="EMBL" id="CP068053">
    <property type="protein sequence ID" value="QQT01456.1"/>
    <property type="molecule type" value="Genomic_DNA"/>
</dbReference>
<dbReference type="InterPro" id="IPR032466">
    <property type="entry name" value="Metal_Hydrolase"/>
</dbReference>
<dbReference type="PROSITE" id="PS51365">
    <property type="entry name" value="RENAL_DIPEPTIDASE_2"/>
    <property type="match status" value="1"/>
</dbReference>
<dbReference type="PANTHER" id="PTHR10443:SF12">
    <property type="entry name" value="DIPEPTIDASE"/>
    <property type="match status" value="1"/>
</dbReference>
<dbReference type="InterPro" id="IPR008257">
    <property type="entry name" value="Pept_M19"/>
</dbReference>
<gene>
    <name evidence="1" type="ORF">I6J18_06215</name>
</gene>
<proteinExistence type="predicted"/>
<dbReference type="AlphaFoldDB" id="A0A974NPG9"/>
<dbReference type="CDD" id="cd01301">
    <property type="entry name" value="rDP_like"/>
    <property type="match status" value="1"/>
</dbReference>
<dbReference type="Gene3D" id="3.20.20.140">
    <property type="entry name" value="Metal-dependent hydrolases"/>
    <property type="match status" value="1"/>
</dbReference>
<dbReference type="Proteomes" id="UP000595254">
    <property type="component" value="Chromosome"/>
</dbReference>
<keyword evidence="2" id="KW-1185">Reference proteome</keyword>
<dbReference type="Pfam" id="PF01244">
    <property type="entry name" value="Peptidase_M19"/>
    <property type="match status" value="1"/>
</dbReference>
<dbReference type="KEGG" id="ppsr:I6J18_06215"/>
<dbReference type="GO" id="GO:0070573">
    <property type="term" value="F:metallodipeptidase activity"/>
    <property type="evidence" value="ECO:0007669"/>
    <property type="project" value="InterPro"/>
</dbReference>
<dbReference type="GO" id="GO:0006508">
    <property type="term" value="P:proteolysis"/>
    <property type="evidence" value="ECO:0007669"/>
    <property type="project" value="InterPro"/>
</dbReference>
<evidence type="ECO:0000313" key="1">
    <source>
        <dbReference type="EMBL" id="QQT01456.1"/>
    </source>
</evidence>
<sequence length="307" mass="34361">MRIFDAHCDVLMKLFLDRNLLFTDHSKLQVSYQSLVHSPGSIQCFAVYIPEAVHPDLRYMAALAMIDIFYEKVLYLPNVKLIKSKKDIDAMKSDEIGAVLTLEGCDCVGGDLLKLSTLIRLGVSSVGLTWNYGNLAADGALEKRNSGLSIFGEHLVRLLNNKSISTDVSHLSEHSFWDVLELADYPIASHSNVYKLCPHPRNLRDDQIKALLKKQGMIGIAFFPDFLRLSGSAQIKDILNHLDYICGLGGENQVGFGSDFDGIDRTVENLASYEGYGLLIEELEKYYSADLTKKIAFMNFASHFPER</sequence>